<dbReference type="GO" id="GO:0015252">
    <property type="term" value="F:proton channel activity"/>
    <property type="evidence" value="ECO:0007669"/>
    <property type="project" value="InterPro"/>
</dbReference>
<evidence type="ECO:0000256" key="7">
    <source>
        <dbReference type="ARBA" id="ARBA00022958"/>
    </source>
</evidence>
<sequence length="276" mass="31124">MSDTDHKQHGYISLHRLDGFSDAVFAFAVTLLVVSLEVPKSAHELFHLMHGFIAFGVAFTLLMVMWYQHGKFFKRFPITDLWMISLNMALLFVILLYVYPLKFLFVSLFDSMIWKSTGDNFTSASEIQTLMTIYGAGIIAVNFVFFLMHKHAWRLRERFAMSLSQLNELRADMAGNLINMAVAGLSVLIVLVSKDQGTWSGCIYFLLGPAHWASGAWHGRRYRAIKNQEQGKQVKQESQESPLAKQVGRPESIATQPSVPTTPIAPLPAQQTRKPG</sequence>
<protein>
    <submittedName>
        <fullName evidence="15">Putative membrane protein</fullName>
    </submittedName>
</protein>
<keyword evidence="9" id="KW-0406">Ion transport</keyword>
<evidence type="ECO:0000256" key="2">
    <source>
        <dbReference type="ARBA" id="ARBA00006920"/>
    </source>
</evidence>
<comment type="catalytic activity">
    <reaction evidence="12">
        <text>K(+)(in) = K(+)(out)</text>
        <dbReference type="Rhea" id="RHEA:29463"/>
        <dbReference type="ChEBI" id="CHEBI:29103"/>
    </reaction>
</comment>
<feature type="transmembrane region" description="Helical" evidence="14">
    <location>
        <begin position="88"/>
        <end position="109"/>
    </location>
</feature>
<evidence type="ECO:0000256" key="8">
    <source>
        <dbReference type="ARBA" id="ARBA00022989"/>
    </source>
</evidence>
<reference evidence="15 16" key="1">
    <citation type="submission" date="2018-05" db="EMBL/GenBank/DDBJ databases">
        <title>Genomic Encyclopedia of Type Strains, Phase IV (KMG-IV): sequencing the most valuable type-strain genomes for metagenomic binning, comparative biology and taxonomic classification.</title>
        <authorList>
            <person name="Goeker M."/>
        </authorList>
    </citation>
    <scope>NUCLEOTIDE SEQUENCE [LARGE SCALE GENOMIC DNA]</scope>
    <source>
        <strain evidence="15 16">DSM 19792</strain>
    </source>
</reference>
<keyword evidence="4" id="KW-0633">Potassium transport</keyword>
<feature type="transmembrane region" description="Helical" evidence="14">
    <location>
        <begin position="20"/>
        <end position="39"/>
    </location>
</feature>
<proteinExistence type="inferred from homology"/>
<evidence type="ECO:0000256" key="13">
    <source>
        <dbReference type="SAM" id="MobiDB-lite"/>
    </source>
</evidence>
<dbReference type="EMBL" id="QJKB01000008">
    <property type="protein sequence ID" value="PXX40179.1"/>
    <property type="molecule type" value="Genomic_DNA"/>
</dbReference>
<evidence type="ECO:0000256" key="1">
    <source>
        <dbReference type="ARBA" id="ARBA00004141"/>
    </source>
</evidence>
<dbReference type="InterPro" id="IPR010617">
    <property type="entry name" value="TMEM175-like"/>
</dbReference>
<dbReference type="Proteomes" id="UP000247792">
    <property type="component" value="Unassembled WGS sequence"/>
</dbReference>
<feature type="transmembrane region" description="Helical" evidence="14">
    <location>
        <begin position="45"/>
        <end position="67"/>
    </location>
</feature>
<evidence type="ECO:0000256" key="11">
    <source>
        <dbReference type="ARBA" id="ARBA00023303"/>
    </source>
</evidence>
<evidence type="ECO:0000256" key="3">
    <source>
        <dbReference type="ARBA" id="ARBA00022448"/>
    </source>
</evidence>
<evidence type="ECO:0000256" key="14">
    <source>
        <dbReference type="SAM" id="Phobius"/>
    </source>
</evidence>
<keyword evidence="16" id="KW-1185">Reference proteome</keyword>
<feature type="transmembrane region" description="Helical" evidence="14">
    <location>
        <begin position="129"/>
        <end position="148"/>
    </location>
</feature>
<dbReference type="AlphaFoldDB" id="A0A318IXI5"/>
<evidence type="ECO:0000256" key="10">
    <source>
        <dbReference type="ARBA" id="ARBA00023136"/>
    </source>
</evidence>
<keyword evidence="6" id="KW-0631">Potassium channel</keyword>
<evidence type="ECO:0000313" key="16">
    <source>
        <dbReference type="Proteomes" id="UP000247792"/>
    </source>
</evidence>
<feature type="transmembrane region" description="Helical" evidence="14">
    <location>
        <begin position="169"/>
        <end position="192"/>
    </location>
</feature>
<name>A0A318IXI5_9BURK</name>
<evidence type="ECO:0000256" key="5">
    <source>
        <dbReference type="ARBA" id="ARBA00022692"/>
    </source>
</evidence>
<dbReference type="GO" id="GO:0005267">
    <property type="term" value="F:potassium channel activity"/>
    <property type="evidence" value="ECO:0007669"/>
    <property type="project" value="UniProtKB-KW"/>
</dbReference>
<keyword evidence="8 14" id="KW-1133">Transmembrane helix</keyword>
<keyword evidence="10 14" id="KW-0472">Membrane</keyword>
<evidence type="ECO:0000256" key="9">
    <source>
        <dbReference type="ARBA" id="ARBA00023065"/>
    </source>
</evidence>
<keyword evidence="5 14" id="KW-0812">Transmembrane</keyword>
<organism evidence="15 16">
    <name type="scientific">Undibacterium pigrum</name>
    <dbReference type="NCBI Taxonomy" id="401470"/>
    <lineage>
        <taxon>Bacteria</taxon>
        <taxon>Pseudomonadati</taxon>
        <taxon>Pseudomonadota</taxon>
        <taxon>Betaproteobacteria</taxon>
        <taxon>Burkholderiales</taxon>
        <taxon>Oxalobacteraceae</taxon>
        <taxon>Undibacterium</taxon>
    </lineage>
</organism>
<gene>
    <name evidence="15" type="ORF">DFR42_10812</name>
</gene>
<keyword evidence="7" id="KW-0630">Potassium</keyword>
<evidence type="ECO:0000256" key="12">
    <source>
        <dbReference type="ARBA" id="ARBA00034430"/>
    </source>
</evidence>
<feature type="transmembrane region" description="Helical" evidence="14">
    <location>
        <begin position="198"/>
        <end position="217"/>
    </location>
</feature>
<evidence type="ECO:0000256" key="4">
    <source>
        <dbReference type="ARBA" id="ARBA00022538"/>
    </source>
</evidence>
<dbReference type="RefSeq" id="WP_170133606.1">
    <property type="nucleotide sequence ID" value="NZ_QJKB01000008.1"/>
</dbReference>
<comment type="similarity">
    <text evidence="2">Belongs to the TMEM175 family.</text>
</comment>
<keyword evidence="3" id="KW-0813">Transport</keyword>
<keyword evidence="11" id="KW-0407">Ion channel</keyword>
<comment type="subcellular location">
    <subcellularLocation>
        <location evidence="1">Membrane</location>
        <topology evidence="1">Multi-pass membrane protein</topology>
    </subcellularLocation>
</comment>
<evidence type="ECO:0000313" key="15">
    <source>
        <dbReference type="EMBL" id="PXX40179.1"/>
    </source>
</evidence>
<evidence type="ECO:0000256" key="6">
    <source>
        <dbReference type="ARBA" id="ARBA00022826"/>
    </source>
</evidence>
<dbReference type="Pfam" id="PF06736">
    <property type="entry name" value="TMEM175"/>
    <property type="match status" value="1"/>
</dbReference>
<accession>A0A318IXI5</accession>
<dbReference type="GO" id="GO:0016020">
    <property type="term" value="C:membrane"/>
    <property type="evidence" value="ECO:0007669"/>
    <property type="project" value="UniProtKB-SubCell"/>
</dbReference>
<feature type="region of interest" description="Disordered" evidence="13">
    <location>
        <begin position="229"/>
        <end position="276"/>
    </location>
</feature>
<comment type="caution">
    <text evidence="15">The sequence shown here is derived from an EMBL/GenBank/DDBJ whole genome shotgun (WGS) entry which is preliminary data.</text>
</comment>